<evidence type="ECO:0000313" key="3">
    <source>
        <dbReference type="Proteomes" id="UP000197535"/>
    </source>
</evidence>
<dbReference type="AlphaFoldDB" id="A0A254T6U6"/>
<dbReference type="Proteomes" id="UP000197535">
    <property type="component" value="Unassembled WGS sequence"/>
</dbReference>
<accession>A0A254T6U6</accession>
<organism evidence="2 3">
    <name type="scientific">Noviherbaspirillum denitrificans</name>
    <dbReference type="NCBI Taxonomy" id="1968433"/>
    <lineage>
        <taxon>Bacteria</taxon>
        <taxon>Pseudomonadati</taxon>
        <taxon>Pseudomonadota</taxon>
        <taxon>Betaproteobacteria</taxon>
        <taxon>Burkholderiales</taxon>
        <taxon>Oxalobacteraceae</taxon>
        <taxon>Noviherbaspirillum</taxon>
    </lineage>
</organism>
<name>A0A254T6U6_9BURK</name>
<proteinExistence type="predicted"/>
<reference evidence="2 3" key="1">
    <citation type="submission" date="2016-02" db="EMBL/GenBank/DDBJ databases">
        <authorList>
            <person name="Wen L."/>
            <person name="He K."/>
            <person name="Yang H."/>
        </authorList>
    </citation>
    <scope>NUCLEOTIDE SEQUENCE [LARGE SCALE GENOMIC DNA]</scope>
    <source>
        <strain evidence="2 3">TSA40</strain>
    </source>
</reference>
<evidence type="ECO:0000256" key="1">
    <source>
        <dbReference type="SAM" id="MobiDB-lite"/>
    </source>
</evidence>
<feature type="region of interest" description="Disordered" evidence="1">
    <location>
        <begin position="41"/>
        <end position="64"/>
    </location>
</feature>
<comment type="caution">
    <text evidence="2">The sequence shown here is derived from an EMBL/GenBank/DDBJ whole genome shotgun (WGS) entry which is preliminary data.</text>
</comment>
<keyword evidence="3" id="KW-1185">Reference proteome</keyword>
<dbReference type="EMBL" id="LSTO01000008">
    <property type="protein sequence ID" value="OWW18356.1"/>
    <property type="molecule type" value="Genomic_DNA"/>
</dbReference>
<protein>
    <submittedName>
        <fullName evidence="2">Uncharacterized protein</fullName>
    </submittedName>
</protein>
<dbReference type="RefSeq" id="WP_206047345.1">
    <property type="nucleotide sequence ID" value="NZ_LSTO01000008.1"/>
</dbReference>
<sequence>MILKETLRAIGTVVLEEIERNPDFAQRLQLALTTTASALVGNNPEGAERTKKRHRSRAPAVIDPIATLSDHGDDALRHELQALPLDKLLDIVAEFAMDPSKLVMKWKSQERIIDHIIDNAKRRSVKGDAFRR</sequence>
<gene>
    <name evidence="2" type="ORF">AYR66_01170</name>
</gene>
<evidence type="ECO:0000313" key="2">
    <source>
        <dbReference type="EMBL" id="OWW18356.1"/>
    </source>
</evidence>